<protein>
    <submittedName>
        <fullName evidence="3">STAS domain-containing protein</fullName>
    </submittedName>
</protein>
<evidence type="ECO:0000313" key="4">
    <source>
        <dbReference type="Proteomes" id="UP001168338"/>
    </source>
</evidence>
<gene>
    <name evidence="3" type="ORF">FGU65_02435</name>
</gene>
<evidence type="ECO:0000313" key="3">
    <source>
        <dbReference type="EMBL" id="MDN7023763.1"/>
    </source>
</evidence>
<organism evidence="3 4">
    <name type="scientific">Methanoculleus frigidifontis</name>
    <dbReference type="NCBI Taxonomy" id="2584085"/>
    <lineage>
        <taxon>Archaea</taxon>
        <taxon>Methanobacteriati</taxon>
        <taxon>Methanobacteriota</taxon>
        <taxon>Stenosarchaea group</taxon>
        <taxon>Methanomicrobia</taxon>
        <taxon>Methanomicrobiales</taxon>
        <taxon>Methanomicrobiaceae</taxon>
        <taxon>Methanoculleus</taxon>
    </lineage>
</organism>
<dbReference type="Pfam" id="PF01740">
    <property type="entry name" value="STAS"/>
    <property type="match status" value="1"/>
</dbReference>
<evidence type="ECO:0000259" key="2">
    <source>
        <dbReference type="PROSITE" id="PS50801"/>
    </source>
</evidence>
<dbReference type="RefSeq" id="WP_301662816.1">
    <property type="nucleotide sequence ID" value="NZ_VCYH01000001.1"/>
</dbReference>
<dbReference type="Gene3D" id="3.30.750.24">
    <property type="entry name" value="STAS domain"/>
    <property type="match status" value="1"/>
</dbReference>
<dbReference type="EMBL" id="VCYH01000001">
    <property type="protein sequence ID" value="MDN7023763.1"/>
    <property type="molecule type" value="Genomic_DNA"/>
</dbReference>
<proteinExistence type="inferred from homology"/>
<dbReference type="PANTHER" id="PTHR33495">
    <property type="entry name" value="ANTI-SIGMA FACTOR ANTAGONIST TM_1081-RELATED-RELATED"/>
    <property type="match status" value="1"/>
</dbReference>
<dbReference type="InterPro" id="IPR002645">
    <property type="entry name" value="STAS_dom"/>
</dbReference>
<dbReference type="PROSITE" id="PS50801">
    <property type="entry name" value="STAS"/>
    <property type="match status" value="1"/>
</dbReference>
<name>A0ABT8M754_9EURY</name>
<dbReference type="NCBIfam" id="TIGR00377">
    <property type="entry name" value="ant_ant_sig"/>
    <property type="match status" value="1"/>
</dbReference>
<reference evidence="3" key="1">
    <citation type="submission" date="2019-05" db="EMBL/GenBank/DDBJ databases">
        <title>Methanoculleus sp. FWC-SCC1, a methanogenic archaeon isolated from deep marine cold seep.</title>
        <authorList>
            <person name="Chen Y.-W."/>
            <person name="Chen S.-C."/>
            <person name="Teng N.-H."/>
            <person name="Lai M.-C."/>
        </authorList>
    </citation>
    <scope>NUCLEOTIDE SEQUENCE</scope>
    <source>
        <strain evidence="3">FWC-SCC1</strain>
    </source>
</reference>
<comment type="similarity">
    <text evidence="1">Belongs to the anti-sigma-factor antagonist family.</text>
</comment>
<evidence type="ECO:0000256" key="1">
    <source>
        <dbReference type="ARBA" id="ARBA00009013"/>
    </source>
</evidence>
<feature type="domain" description="STAS" evidence="2">
    <location>
        <begin position="7"/>
        <end position="116"/>
    </location>
</feature>
<comment type="caution">
    <text evidence="3">The sequence shown here is derived from an EMBL/GenBank/DDBJ whole genome shotgun (WGS) entry which is preliminary data.</text>
</comment>
<keyword evidence="4" id="KW-1185">Reference proteome</keyword>
<dbReference type="InterPro" id="IPR036513">
    <property type="entry name" value="STAS_dom_sf"/>
</dbReference>
<dbReference type="SUPFAM" id="SSF52091">
    <property type="entry name" value="SpoIIaa-like"/>
    <property type="match status" value="1"/>
</dbReference>
<dbReference type="Proteomes" id="UP001168338">
    <property type="component" value="Unassembled WGS sequence"/>
</dbReference>
<dbReference type="InterPro" id="IPR003658">
    <property type="entry name" value="Anti-sigma_ant"/>
</dbReference>
<dbReference type="CDD" id="cd07043">
    <property type="entry name" value="STAS_anti-anti-sigma_factors"/>
    <property type="match status" value="1"/>
</dbReference>
<accession>A0ABT8M754</accession>
<sequence length="436" mass="45761">MHQCDCMDCTVTREGNVIVVSACGRLDGFGAEKVDELLRSSLHEGDRAVVIDMSGVDFMSSAGLRFFQSLYITMKERSGRVAVAGVGEYVHKIFAMGGFLRVIEEYPDLAAALADLRPAGGEAEEAGGAFSDRGGEGAILRYAGSLRAAYAGPFSEQAITAVPVPVGDYMAGIGAAAPDLEAAAPLVGEMLGIRGTVYTMPADGNLTPDYLLPEHLEGGHITLASAFRAGVDGTFPTHLTLAADGPDGIALQDIVKTIANHLSENDPDYTGVFSFLLRGTVRGICSADIRSSLLEAHRAAGKTEPAQPHSMYFGKRPGSLAADAVTATDIEPRYDGETLIAFGYVVDRARAESALDPAVIEPLTYARAGAPASPFFIYATGAVYAGVPFVEPGVLEEGIATALEKGTFTALHHLLPIAKLRSATVGIAPVTRIERV</sequence>